<dbReference type="AlphaFoldDB" id="A0A9D1JEG1"/>
<comment type="caution">
    <text evidence="1">The sequence shown here is derived from an EMBL/GenBank/DDBJ whole genome shotgun (WGS) entry which is preliminary data.</text>
</comment>
<reference evidence="1" key="1">
    <citation type="submission" date="2020-10" db="EMBL/GenBank/DDBJ databases">
        <authorList>
            <person name="Gilroy R."/>
        </authorList>
    </citation>
    <scope>NUCLEOTIDE SEQUENCE</scope>
    <source>
        <strain evidence="1">ChiW13-3771</strain>
    </source>
</reference>
<protein>
    <submittedName>
        <fullName evidence="1">Uncharacterized protein</fullName>
    </submittedName>
</protein>
<dbReference type="Proteomes" id="UP000824201">
    <property type="component" value="Unassembled WGS sequence"/>
</dbReference>
<organism evidence="1 2">
    <name type="scientific">Candidatus Fimimorpha faecalis</name>
    <dbReference type="NCBI Taxonomy" id="2840824"/>
    <lineage>
        <taxon>Bacteria</taxon>
        <taxon>Bacillati</taxon>
        <taxon>Bacillota</taxon>
        <taxon>Clostridia</taxon>
        <taxon>Eubacteriales</taxon>
        <taxon>Candidatus Fimimorpha</taxon>
    </lineage>
</organism>
<sequence length="424" mass="49657">MSWIKNKIKDFIWGGRQFPYPYIDCDGNELNSVEDIWVTSKEKLEEAIERGYCSKDRFRWNQEEMEGDWSEFLFPVDGLEWINGGVAFRNGETGERFDLKVGRKSLQILPFHALLAPQIICHYYGEVNTGKTLWMTQIICESGLFVSKPQDGTFCFTSDEIVDNPFPHPKFEAIKAYENNRLPEPTKKGELSLPYSFFVSYKTGEESVCSLVEFRDLAGEVAKEQGAGSVIFQSSYILFLISAHDLYDNEAKRNLIHLIQVFWQKGVQQNSFKGKLLVVFTKSDLFGEAELLQELLQDNTIWRYCNQLRLKKHADGYCIEENKKRNEVLYQYLNEEFPDVLMHLEMLAPQQQMEYFLIGSINQYPEDENVLPKNFCPYRIDEAILYLLADMGLYPYKEANDQEETEIEPEDHFQQYWDNWSGEW</sequence>
<gene>
    <name evidence="1" type="ORF">IAC96_10975</name>
</gene>
<dbReference type="EMBL" id="DVHN01000145">
    <property type="protein sequence ID" value="HIR89461.1"/>
    <property type="molecule type" value="Genomic_DNA"/>
</dbReference>
<reference evidence="1" key="2">
    <citation type="journal article" date="2021" name="PeerJ">
        <title>Extensive microbial diversity within the chicken gut microbiome revealed by metagenomics and culture.</title>
        <authorList>
            <person name="Gilroy R."/>
            <person name="Ravi A."/>
            <person name="Getino M."/>
            <person name="Pursley I."/>
            <person name="Horton D.L."/>
            <person name="Alikhan N.F."/>
            <person name="Baker D."/>
            <person name="Gharbi K."/>
            <person name="Hall N."/>
            <person name="Watson M."/>
            <person name="Adriaenssens E.M."/>
            <person name="Foster-Nyarko E."/>
            <person name="Jarju S."/>
            <person name="Secka A."/>
            <person name="Antonio M."/>
            <person name="Oren A."/>
            <person name="Chaudhuri R.R."/>
            <person name="La Ragione R."/>
            <person name="Hildebrand F."/>
            <person name="Pallen M.J."/>
        </authorList>
    </citation>
    <scope>NUCLEOTIDE SEQUENCE</scope>
    <source>
        <strain evidence="1">ChiW13-3771</strain>
    </source>
</reference>
<evidence type="ECO:0000313" key="2">
    <source>
        <dbReference type="Proteomes" id="UP000824201"/>
    </source>
</evidence>
<name>A0A9D1JEG1_9FIRM</name>
<accession>A0A9D1JEG1</accession>
<evidence type="ECO:0000313" key="1">
    <source>
        <dbReference type="EMBL" id="HIR89461.1"/>
    </source>
</evidence>
<proteinExistence type="predicted"/>